<protein>
    <submittedName>
        <fullName evidence="1">Uncharacterized protein</fullName>
    </submittedName>
</protein>
<dbReference type="EMBL" id="JACEFB010000002">
    <property type="protein sequence ID" value="MBA2225565.1"/>
    <property type="molecule type" value="Genomic_DNA"/>
</dbReference>
<reference evidence="1 2" key="1">
    <citation type="submission" date="2020-07" db="EMBL/GenBank/DDBJ databases">
        <title>Thermogemmata thermophila gen. nov., sp. nov., a novel moderate thermophilic planctomycete from a Kamchatka hot spring.</title>
        <authorList>
            <person name="Elcheninov A.G."/>
            <person name="Podosokorskaya O.A."/>
            <person name="Kovaleva O.L."/>
            <person name="Novikov A."/>
            <person name="Bonch-Osmolovskaya E.A."/>
            <person name="Toshchakov S.V."/>
            <person name="Kublanov I.V."/>
        </authorList>
    </citation>
    <scope>NUCLEOTIDE SEQUENCE [LARGE SCALE GENOMIC DNA]</scope>
    <source>
        <strain evidence="1 2">2918</strain>
    </source>
</reference>
<keyword evidence="2" id="KW-1185">Reference proteome</keyword>
<sequence length="189" mass="20812">MWATLMTLGGLVAATQQDPPKLLIETPSFPGMTPALRWRVIRLRGSPEKPLVEVVLESELFDQAVELPGEGPFHVEVVPQGGVPVRLAEKLMVEKGKTVRLRLEDRCGVVRIFGEGLPRPQRLVLTRARDPGPGVRGHQPVQQVSNYRQNMLVPPGTYDLWLVPANGARPQRLAENVRVLAGKVVGVDD</sequence>
<dbReference type="Proteomes" id="UP000542342">
    <property type="component" value="Unassembled WGS sequence"/>
</dbReference>
<organism evidence="1 2">
    <name type="scientific">Thermogemmata fonticola</name>
    <dbReference type="NCBI Taxonomy" id="2755323"/>
    <lineage>
        <taxon>Bacteria</taxon>
        <taxon>Pseudomonadati</taxon>
        <taxon>Planctomycetota</taxon>
        <taxon>Planctomycetia</taxon>
        <taxon>Gemmatales</taxon>
        <taxon>Gemmataceae</taxon>
        <taxon>Thermogemmata</taxon>
    </lineage>
</organism>
<comment type="caution">
    <text evidence="1">The sequence shown here is derived from an EMBL/GenBank/DDBJ whole genome shotgun (WGS) entry which is preliminary data.</text>
</comment>
<name>A0A7V8VCZ9_9BACT</name>
<proteinExistence type="predicted"/>
<dbReference type="RefSeq" id="WP_194536979.1">
    <property type="nucleotide sequence ID" value="NZ_JACEFB010000002.1"/>
</dbReference>
<gene>
    <name evidence="1" type="ORF">H0921_05240</name>
</gene>
<evidence type="ECO:0000313" key="1">
    <source>
        <dbReference type="EMBL" id="MBA2225565.1"/>
    </source>
</evidence>
<evidence type="ECO:0000313" key="2">
    <source>
        <dbReference type="Proteomes" id="UP000542342"/>
    </source>
</evidence>
<accession>A0A7V8VCZ9</accession>
<dbReference type="AlphaFoldDB" id="A0A7V8VCZ9"/>